<proteinExistence type="predicted"/>
<organism evidence="4 5">
    <name type="scientific">Babjeviella inositovora NRRL Y-12698</name>
    <dbReference type="NCBI Taxonomy" id="984486"/>
    <lineage>
        <taxon>Eukaryota</taxon>
        <taxon>Fungi</taxon>
        <taxon>Dikarya</taxon>
        <taxon>Ascomycota</taxon>
        <taxon>Saccharomycotina</taxon>
        <taxon>Pichiomycetes</taxon>
        <taxon>Serinales incertae sedis</taxon>
        <taxon>Babjeviella</taxon>
    </lineage>
</organism>
<dbReference type="PANTHER" id="PTHR31941:SF1">
    <property type="entry name" value="CYTOSKELETAL SIGNALING PROTEIN SLM1"/>
    <property type="match status" value="1"/>
</dbReference>
<protein>
    <recommendedName>
        <fullName evidence="3">PH domain-containing protein</fullName>
    </recommendedName>
</protein>
<evidence type="ECO:0000313" key="4">
    <source>
        <dbReference type="EMBL" id="ODQ79844.1"/>
    </source>
</evidence>
<dbReference type="PROSITE" id="PS50003">
    <property type="entry name" value="PH_DOMAIN"/>
    <property type="match status" value="1"/>
</dbReference>
<feature type="region of interest" description="Disordered" evidence="2">
    <location>
        <begin position="469"/>
        <end position="498"/>
    </location>
</feature>
<keyword evidence="5" id="KW-1185">Reference proteome</keyword>
<dbReference type="InterPro" id="IPR046869">
    <property type="entry name" value="SLM1/RGC1-like_PH"/>
</dbReference>
<dbReference type="Pfam" id="PF20400">
    <property type="entry name" value="BAR_4"/>
    <property type="match status" value="1"/>
</dbReference>
<dbReference type="SMART" id="SM00233">
    <property type="entry name" value="PH"/>
    <property type="match status" value="1"/>
</dbReference>
<evidence type="ECO:0000313" key="5">
    <source>
        <dbReference type="Proteomes" id="UP000094336"/>
    </source>
</evidence>
<keyword evidence="1" id="KW-0597">Phosphoprotein</keyword>
<accession>A0A1E3QQR5</accession>
<feature type="domain" description="PH" evidence="3">
    <location>
        <begin position="333"/>
        <end position="457"/>
    </location>
</feature>
<dbReference type="InterPro" id="IPR011993">
    <property type="entry name" value="PH-like_dom_sf"/>
</dbReference>
<sequence>MSHIKSPDIPIDQLSLNEGVDLLHDIPQDSSPLLTHRYEQWSSILLKYQNFVDGYQSLAALTVKHLEKVSKQLMLDTQLPHFDDATQISSVQADLKANAATATTHNPTAVEDGIHGFFESLKRMTSENLLKATEFENNIQTQVLPEIKTLIVDIANKKKQYQSDANKQAKELQRLVLATTKDVSKLQESVRMYEASRTQAVKIDFRSDPYIVKRLIMHDANMQIKQENVNVENSVNDELNFEVFEKNIIATLKKNFQLLSSYNTEFFQTTMAGGMTAANEDFAAMSDMFEWGRFQEHHQNELLSNKDNTHAGANTKKNLDMVAFANQNHVSTEPILEGLLLRKDRNPVKNIGKTAYISGYYVISKSKYLFEYSSNSETDASPQPNATYFLPDCKLSHYVPKKSETGKPVRRRKFVLEGKDSTSFVSSIMAHKKLLVLKASNEEDMLIWFNILSEATGLMMSAEEERSHVVHPTSPATDAVGNLSSVLSDSTSASPVTP</sequence>
<name>A0A1E3QQR5_9ASCO</name>
<dbReference type="AlphaFoldDB" id="A0A1E3QQR5"/>
<dbReference type="PANTHER" id="PTHR31941">
    <property type="entry name" value="CYTOSKELETAL SIGNALING PROTEIN SLM1"/>
    <property type="match status" value="1"/>
</dbReference>
<dbReference type="OrthoDB" id="5598057at2759"/>
<evidence type="ECO:0000256" key="2">
    <source>
        <dbReference type="SAM" id="MobiDB-lite"/>
    </source>
</evidence>
<dbReference type="Gene3D" id="2.30.29.30">
    <property type="entry name" value="Pleckstrin-homology domain (PH domain)/Phosphotyrosine-binding domain (PTB)"/>
    <property type="match status" value="1"/>
</dbReference>
<feature type="compositionally biased region" description="Low complexity" evidence="2">
    <location>
        <begin position="484"/>
        <end position="498"/>
    </location>
</feature>
<evidence type="ECO:0000256" key="1">
    <source>
        <dbReference type="ARBA" id="ARBA00022553"/>
    </source>
</evidence>
<reference evidence="5" key="1">
    <citation type="submission" date="2016-05" db="EMBL/GenBank/DDBJ databases">
        <title>Comparative genomics of biotechnologically important yeasts.</title>
        <authorList>
            <consortium name="DOE Joint Genome Institute"/>
            <person name="Riley R."/>
            <person name="Haridas S."/>
            <person name="Wolfe K.H."/>
            <person name="Lopes M.R."/>
            <person name="Hittinger C.T."/>
            <person name="Goker M."/>
            <person name="Salamov A."/>
            <person name="Wisecaver J."/>
            <person name="Long T.M."/>
            <person name="Aerts A.L."/>
            <person name="Barry K."/>
            <person name="Choi C."/>
            <person name="Clum A."/>
            <person name="Coughlan A.Y."/>
            <person name="Deshpande S."/>
            <person name="Douglass A.P."/>
            <person name="Hanson S.J."/>
            <person name="Klenk H.-P."/>
            <person name="Labutti K."/>
            <person name="Lapidus A."/>
            <person name="Lindquist E."/>
            <person name="Lipzen A."/>
            <person name="Meier-Kolthoff J.P."/>
            <person name="Ohm R.A."/>
            <person name="Otillar R.P."/>
            <person name="Pangilinan J."/>
            <person name="Peng Y."/>
            <person name="Rokas A."/>
            <person name="Rosa C.A."/>
            <person name="Scheuner C."/>
            <person name="Sibirny A.A."/>
            <person name="Slot J.C."/>
            <person name="Stielow J.B."/>
            <person name="Sun H."/>
            <person name="Kurtzman C.P."/>
            <person name="Blackwell M."/>
            <person name="Grigoriev I.V."/>
            <person name="Jeffries T.W."/>
        </authorList>
    </citation>
    <scope>NUCLEOTIDE SEQUENCE [LARGE SCALE GENOMIC DNA]</scope>
    <source>
        <strain evidence="5">NRRL Y-12698</strain>
    </source>
</reference>
<dbReference type="GeneID" id="30144936"/>
<dbReference type="STRING" id="984486.A0A1E3QQR5"/>
<dbReference type="Proteomes" id="UP000094336">
    <property type="component" value="Unassembled WGS sequence"/>
</dbReference>
<dbReference type="RefSeq" id="XP_018985172.1">
    <property type="nucleotide sequence ID" value="XM_019127083.1"/>
</dbReference>
<dbReference type="Pfam" id="PF20399">
    <property type="entry name" value="PH_20"/>
    <property type="match status" value="1"/>
</dbReference>
<dbReference type="InterPro" id="IPR001849">
    <property type="entry name" value="PH_domain"/>
</dbReference>
<dbReference type="EMBL" id="KV454431">
    <property type="protein sequence ID" value="ODQ79844.1"/>
    <property type="molecule type" value="Genomic_DNA"/>
</dbReference>
<gene>
    <name evidence="4" type="ORF">BABINDRAFT_13448</name>
</gene>
<dbReference type="InterPro" id="IPR046868">
    <property type="entry name" value="BAR_4"/>
</dbReference>
<evidence type="ECO:0000259" key="3">
    <source>
        <dbReference type="PROSITE" id="PS50003"/>
    </source>
</evidence>
<dbReference type="SUPFAM" id="SSF50729">
    <property type="entry name" value="PH domain-like"/>
    <property type="match status" value="1"/>
</dbReference>